<dbReference type="AlphaFoldDB" id="A0A3A1YIQ1"/>
<organism evidence="1 2">
    <name type="scientific">Psittacicella hinzii</name>
    <dbReference type="NCBI Taxonomy" id="2028575"/>
    <lineage>
        <taxon>Bacteria</taxon>
        <taxon>Pseudomonadati</taxon>
        <taxon>Pseudomonadota</taxon>
        <taxon>Gammaproteobacteria</taxon>
        <taxon>Pasteurellales</taxon>
        <taxon>Psittacicellaceae</taxon>
        <taxon>Psittacicella</taxon>
    </lineage>
</organism>
<accession>A0A3A1YIQ1</accession>
<dbReference type="Proteomes" id="UP000265916">
    <property type="component" value="Unassembled WGS sequence"/>
</dbReference>
<evidence type="ECO:0000313" key="2">
    <source>
        <dbReference type="Proteomes" id="UP000265916"/>
    </source>
</evidence>
<protein>
    <submittedName>
        <fullName evidence="1">Uncharacterized protein</fullName>
    </submittedName>
</protein>
<name>A0A3A1YIQ1_9GAMM</name>
<sequence length="118" mass="14132">MKATIDFNSCTEILKYYSINQTNFVKLFSRYHKYNLQIEAPSEALIHALIAAIKVVVTEYEDSPDQFWLYEQKQKLADLIKTEEAQDYLNSHLFKLYFCIEYLIANCKDDNFRKYFFN</sequence>
<proteinExistence type="predicted"/>
<dbReference type="EMBL" id="NRJG01000086">
    <property type="protein sequence ID" value="RIY37471.1"/>
    <property type="molecule type" value="Genomic_DNA"/>
</dbReference>
<comment type="caution">
    <text evidence="1">The sequence shown here is derived from an EMBL/GenBank/DDBJ whole genome shotgun (WGS) entry which is preliminary data.</text>
</comment>
<reference evidence="1 2" key="1">
    <citation type="submission" date="2017-08" db="EMBL/GenBank/DDBJ databases">
        <title>Reclassification of Bisgaard taxon 37 and 44.</title>
        <authorList>
            <person name="Christensen H."/>
        </authorList>
    </citation>
    <scope>NUCLEOTIDE SEQUENCE [LARGE SCALE GENOMIC DNA]</scope>
    <source>
        <strain evidence="1 2">111</strain>
    </source>
</reference>
<gene>
    <name evidence="1" type="ORF">CKF58_04945</name>
</gene>
<keyword evidence="2" id="KW-1185">Reference proteome</keyword>
<dbReference type="RefSeq" id="WP_119531574.1">
    <property type="nucleotide sequence ID" value="NZ_JBHSSP010000039.1"/>
</dbReference>
<evidence type="ECO:0000313" key="1">
    <source>
        <dbReference type="EMBL" id="RIY37471.1"/>
    </source>
</evidence>